<name>A0A7V0Z3W1_UNCW3</name>
<dbReference type="AlphaFoldDB" id="A0A7V0Z3W1"/>
<sequence>MFNKKQQAQKDGLDIVYYEKMVNDLLSSFGLDPEKCRHRPRTLWSAYRGSALVYIDIFKLEDIDYIEISCPIMLLPSRNLLVFYKKLLEFNYQLMGVKFFVRDQWVYLAENRGLKGLDSDELKGMIERVSYHADRLDEALIEEFKSQTD</sequence>
<gene>
    <name evidence="1" type="ORF">ENP86_01180</name>
</gene>
<dbReference type="Gene3D" id="3.30.1460.10">
    <property type="match status" value="1"/>
</dbReference>
<accession>A0A7V0Z3W1</accession>
<evidence type="ECO:0008006" key="2">
    <source>
        <dbReference type="Google" id="ProtNLM"/>
    </source>
</evidence>
<dbReference type="EMBL" id="DSKY01000003">
    <property type="protein sequence ID" value="HDY58161.1"/>
    <property type="molecule type" value="Genomic_DNA"/>
</dbReference>
<proteinExistence type="predicted"/>
<evidence type="ECO:0000313" key="1">
    <source>
        <dbReference type="EMBL" id="HDY58161.1"/>
    </source>
</evidence>
<protein>
    <recommendedName>
        <fullName evidence="2">YbjN domain-containing protein</fullName>
    </recommendedName>
</protein>
<dbReference type="CDD" id="cd17036">
    <property type="entry name" value="T3SC_YbjN-like_1"/>
    <property type="match status" value="1"/>
</dbReference>
<comment type="caution">
    <text evidence="1">The sequence shown here is derived from an EMBL/GenBank/DDBJ whole genome shotgun (WGS) entry which is preliminary data.</text>
</comment>
<dbReference type="SUPFAM" id="SSF69635">
    <property type="entry name" value="Type III secretory system chaperone-like"/>
    <property type="match status" value="1"/>
</dbReference>
<dbReference type="InterPro" id="IPR019660">
    <property type="entry name" value="Put_sensory_transdc_reg_YbjN"/>
</dbReference>
<dbReference type="Pfam" id="PF10722">
    <property type="entry name" value="YbjN"/>
    <property type="match status" value="1"/>
</dbReference>
<organism evidence="1">
    <name type="scientific">candidate division WOR-3 bacterium</name>
    <dbReference type="NCBI Taxonomy" id="2052148"/>
    <lineage>
        <taxon>Bacteria</taxon>
        <taxon>Bacteria division WOR-3</taxon>
    </lineage>
</organism>
<reference evidence="1" key="1">
    <citation type="journal article" date="2020" name="mSystems">
        <title>Genome- and Community-Level Interaction Insights into Carbon Utilization and Element Cycling Functions of Hydrothermarchaeota in Hydrothermal Sediment.</title>
        <authorList>
            <person name="Zhou Z."/>
            <person name="Liu Y."/>
            <person name="Xu W."/>
            <person name="Pan J."/>
            <person name="Luo Z.H."/>
            <person name="Li M."/>
        </authorList>
    </citation>
    <scope>NUCLEOTIDE SEQUENCE [LARGE SCALE GENOMIC DNA]</scope>
    <source>
        <strain evidence="1">SpSt-258</strain>
    </source>
</reference>